<protein>
    <submittedName>
        <fullName evidence="1">Uncharacterized protein</fullName>
    </submittedName>
</protein>
<gene>
    <name evidence="1" type="ORF">SAMN04487948_11565</name>
</gene>
<dbReference type="AlphaFoldDB" id="A0A1H8VBD9"/>
<evidence type="ECO:0000313" key="1">
    <source>
        <dbReference type="EMBL" id="SEP12782.1"/>
    </source>
</evidence>
<proteinExistence type="predicted"/>
<organism evidence="1 2">
    <name type="scientific">Halogranum amylolyticum</name>
    <dbReference type="NCBI Taxonomy" id="660520"/>
    <lineage>
        <taxon>Archaea</taxon>
        <taxon>Methanobacteriati</taxon>
        <taxon>Methanobacteriota</taxon>
        <taxon>Stenosarchaea group</taxon>
        <taxon>Halobacteria</taxon>
        <taxon>Halobacteriales</taxon>
        <taxon>Haloferacaceae</taxon>
    </lineage>
</organism>
<reference evidence="2" key="1">
    <citation type="submission" date="2016-10" db="EMBL/GenBank/DDBJ databases">
        <authorList>
            <person name="Varghese N."/>
            <person name="Submissions S."/>
        </authorList>
    </citation>
    <scope>NUCLEOTIDE SEQUENCE [LARGE SCALE GENOMIC DNA]</scope>
    <source>
        <strain evidence="2">CGMCC 1.10121</strain>
    </source>
</reference>
<name>A0A1H8VBD9_9EURY</name>
<keyword evidence="2" id="KW-1185">Reference proteome</keyword>
<dbReference type="Proteomes" id="UP000199126">
    <property type="component" value="Unassembled WGS sequence"/>
</dbReference>
<accession>A0A1H8VBD9</accession>
<sequence length="124" mass="14581">MPAHRHGTQSFIDFMQAYLQDHPKRCKECGNVARARSEWRIEKRDEDGLHFVHTCPECGTEDDVFLDLTPEHERSRGREGYVQRFPYYWFKHLGFRYVTSVSGIRATRDGVTVCKNPRSMSNSR</sequence>
<evidence type="ECO:0000313" key="2">
    <source>
        <dbReference type="Proteomes" id="UP000199126"/>
    </source>
</evidence>
<dbReference type="EMBL" id="FODV01000015">
    <property type="protein sequence ID" value="SEP12782.1"/>
    <property type="molecule type" value="Genomic_DNA"/>
</dbReference>